<sequence>MTRRLQWQPDDGSAAILAAYARRREPWRTVLRRALRLLARADGILDNHDRIVIERRQRSTP</sequence>
<protein>
    <submittedName>
        <fullName evidence="1">Uncharacterized protein</fullName>
    </submittedName>
</protein>
<organism evidence="1">
    <name type="scientific">Streptomyces sp. R28</name>
    <dbReference type="NCBI Taxonomy" id="3238628"/>
    <lineage>
        <taxon>Bacteria</taxon>
        <taxon>Bacillati</taxon>
        <taxon>Actinomycetota</taxon>
        <taxon>Actinomycetes</taxon>
        <taxon>Kitasatosporales</taxon>
        <taxon>Streptomycetaceae</taxon>
        <taxon>Streptomyces</taxon>
    </lineage>
</organism>
<dbReference type="RefSeq" id="WP_369167823.1">
    <property type="nucleotide sequence ID" value="NZ_CP163439.1"/>
</dbReference>
<proteinExistence type="predicted"/>
<gene>
    <name evidence="1" type="ORF">AB5J49_08100</name>
</gene>
<accession>A0AB39PS20</accession>
<dbReference type="EMBL" id="CP163439">
    <property type="protein sequence ID" value="XDQ33279.1"/>
    <property type="molecule type" value="Genomic_DNA"/>
</dbReference>
<evidence type="ECO:0000313" key="1">
    <source>
        <dbReference type="EMBL" id="XDQ33279.1"/>
    </source>
</evidence>
<name>A0AB39PS20_9ACTN</name>
<dbReference type="AlphaFoldDB" id="A0AB39PS20"/>
<reference evidence="1" key="1">
    <citation type="submission" date="2024-07" db="EMBL/GenBank/DDBJ databases">
        <authorList>
            <person name="Yu S.T."/>
        </authorList>
    </citation>
    <scope>NUCLEOTIDE SEQUENCE</scope>
    <source>
        <strain evidence="1">R28</strain>
    </source>
</reference>